<dbReference type="AlphaFoldDB" id="A0A0V1CZW1"/>
<proteinExistence type="predicted"/>
<dbReference type="EMBL" id="JYDI01000065">
    <property type="protein sequence ID" value="KRY54748.1"/>
    <property type="molecule type" value="Genomic_DNA"/>
</dbReference>
<keyword evidence="2" id="KW-1185">Reference proteome</keyword>
<comment type="caution">
    <text evidence="1">The sequence shown here is derived from an EMBL/GenBank/DDBJ whole genome shotgun (WGS) entry which is preliminary data.</text>
</comment>
<sequence>MNSQGGHRRVILLHVYSRIIWSTVSIPCFLGGCDLISSVTSFLNIGEKSRSRKIRWGTKWTPTTKPL</sequence>
<accession>A0A0V1CZW1</accession>
<protein>
    <submittedName>
        <fullName evidence="1">Uncharacterized protein</fullName>
    </submittedName>
</protein>
<name>A0A0V1CZW1_TRIBR</name>
<reference evidence="1 2" key="1">
    <citation type="submission" date="2015-01" db="EMBL/GenBank/DDBJ databases">
        <title>Evolution of Trichinella species and genotypes.</title>
        <authorList>
            <person name="Korhonen P.K."/>
            <person name="Edoardo P."/>
            <person name="Giuseppe L.R."/>
            <person name="Gasser R.B."/>
        </authorList>
    </citation>
    <scope>NUCLEOTIDE SEQUENCE [LARGE SCALE GENOMIC DNA]</scope>
    <source>
        <strain evidence="1">ISS120</strain>
    </source>
</reference>
<evidence type="ECO:0000313" key="2">
    <source>
        <dbReference type="Proteomes" id="UP000054653"/>
    </source>
</evidence>
<organism evidence="1 2">
    <name type="scientific">Trichinella britovi</name>
    <name type="common">Parasitic roundworm</name>
    <dbReference type="NCBI Taxonomy" id="45882"/>
    <lineage>
        <taxon>Eukaryota</taxon>
        <taxon>Metazoa</taxon>
        <taxon>Ecdysozoa</taxon>
        <taxon>Nematoda</taxon>
        <taxon>Enoplea</taxon>
        <taxon>Dorylaimia</taxon>
        <taxon>Trichinellida</taxon>
        <taxon>Trichinellidae</taxon>
        <taxon>Trichinella</taxon>
    </lineage>
</organism>
<gene>
    <name evidence="1" type="ORF">T03_9372</name>
</gene>
<dbReference type="Proteomes" id="UP000054653">
    <property type="component" value="Unassembled WGS sequence"/>
</dbReference>
<evidence type="ECO:0000313" key="1">
    <source>
        <dbReference type="EMBL" id="KRY54748.1"/>
    </source>
</evidence>